<dbReference type="Pfam" id="PF00455">
    <property type="entry name" value="DeoRC"/>
    <property type="match status" value="1"/>
</dbReference>
<feature type="domain" description="HTH deoR-type" evidence="4">
    <location>
        <begin position="3"/>
        <end position="58"/>
    </location>
</feature>
<organism evidence="5 6">
    <name type="scientific">Actibacterium naphthalenivorans</name>
    <dbReference type="NCBI Taxonomy" id="1614693"/>
    <lineage>
        <taxon>Bacteria</taxon>
        <taxon>Pseudomonadati</taxon>
        <taxon>Pseudomonadota</taxon>
        <taxon>Alphaproteobacteria</taxon>
        <taxon>Rhodobacterales</taxon>
        <taxon>Roseobacteraceae</taxon>
        <taxon>Actibacterium</taxon>
    </lineage>
</organism>
<dbReference type="InterPro" id="IPR001034">
    <property type="entry name" value="DeoR_HTH"/>
</dbReference>
<evidence type="ECO:0000313" key="6">
    <source>
        <dbReference type="Proteomes" id="UP000585681"/>
    </source>
</evidence>
<keyword evidence="2" id="KW-0238">DNA-binding</keyword>
<dbReference type="AlphaFoldDB" id="A0A840CAH5"/>
<protein>
    <submittedName>
        <fullName evidence="5">DeoR family glycerol-3-phosphate regulon repressor</fullName>
    </submittedName>
</protein>
<keyword evidence="3" id="KW-0804">Transcription</keyword>
<dbReference type="Gene3D" id="1.10.10.10">
    <property type="entry name" value="Winged helix-like DNA-binding domain superfamily/Winged helix DNA-binding domain"/>
    <property type="match status" value="1"/>
</dbReference>
<dbReference type="SUPFAM" id="SSF100950">
    <property type="entry name" value="NagB/RpiA/CoA transferase-like"/>
    <property type="match status" value="1"/>
</dbReference>
<dbReference type="PANTHER" id="PTHR30363:SF44">
    <property type="entry name" value="AGA OPERON TRANSCRIPTIONAL REPRESSOR-RELATED"/>
    <property type="match status" value="1"/>
</dbReference>
<dbReference type="EMBL" id="JACIEQ010000002">
    <property type="protein sequence ID" value="MBB4022395.1"/>
    <property type="molecule type" value="Genomic_DNA"/>
</dbReference>
<sequence length="251" mass="26767">MKPKQRQKRIVEFVGQHGQTSVEALARQFDVSAETIRRDLAHLAETGALQKIHGGAKRLRLHTEGSFQERMAEHFEAKQVIAGKLAVLVEPGDTLFIDTGTTTQICAEALAGVGGLTVITNSLGIATTLGRAGNGTRVFLLGGSFSGDNSETVGPIALDQIGQFQADHAVLTVAALDPVVGAMDSNFDEAQVARKMINHARNTVVVAHRAKFGRKAAFRVCRLDEINVLVCDEAPDEAFAAALGAARCDVR</sequence>
<dbReference type="InterPro" id="IPR018356">
    <property type="entry name" value="Tscrpt_reg_HTH_DeoR_CS"/>
</dbReference>
<proteinExistence type="predicted"/>
<dbReference type="InterPro" id="IPR014036">
    <property type="entry name" value="DeoR-like_C"/>
</dbReference>
<dbReference type="RefSeq" id="WP_054539015.1">
    <property type="nucleotide sequence ID" value="NZ_JACIEQ010000002.1"/>
</dbReference>
<dbReference type="Gene3D" id="3.40.50.1360">
    <property type="match status" value="1"/>
</dbReference>
<reference evidence="5 6" key="1">
    <citation type="submission" date="2020-08" db="EMBL/GenBank/DDBJ databases">
        <title>Genomic Encyclopedia of Type Strains, Phase IV (KMG-IV): sequencing the most valuable type-strain genomes for metagenomic binning, comparative biology and taxonomic classification.</title>
        <authorList>
            <person name="Goeker M."/>
        </authorList>
    </citation>
    <scope>NUCLEOTIDE SEQUENCE [LARGE SCALE GENOMIC DNA]</scope>
    <source>
        <strain evidence="5 6">DSM 105040</strain>
    </source>
</reference>
<dbReference type="Pfam" id="PF08220">
    <property type="entry name" value="HTH_DeoR"/>
    <property type="match status" value="1"/>
</dbReference>
<dbReference type="PROSITE" id="PS51000">
    <property type="entry name" value="HTH_DEOR_2"/>
    <property type="match status" value="1"/>
</dbReference>
<dbReference type="PRINTS" id="PR00037">
    <property type="entry name" value="HTHLACR"/>
</dbReference>
<evidence type="ECO:0000313" key="5">
    <source>
        <dbReference type="EMBL" id="MBB4022395.1"/>
    </source>
</evidence>
<evidence type="ECO:0000256" key="3">
    <source>
        <dbReference type="ARBA" id="ARBA00023163"/>
    </source>
</evidence>
<dbReference type="GO" id="GO:0003700">
    <property type="term" value="F:DNA-binding transcription factor activity"/>
    <property type="evidence" value="ECO:0007669"/>
    <property type="project" value="InterPro"/>
</dbReference>
<dbReference type="Proteomes" id="UP000585681">
    <property type="component" value="Unassembled WGS sequence"/>
</dbReference>
<accession>A0A840CAH5</accession>
<gene>
    <name evidence="5" type="ORF">GGR17_002204</name>
</gene>
<comment type="caution">
    <text evidence="5">The sequence shown here is derived from an EMBL/GenBank/DDBJ whole genome shotgun (WGS) entry which is preliminary data.</text>
</comment>
<evidence type="ECO:0000259" key="4">
    <source>
        <dbReference type="PROSITE" id="PS51000"/>
    </source>
</evidence>
<keyword evidence="1" id="KW-0805">Transcription regulation</keyword>
<name>A0A840CAH5_9RHOB</name>
<dbReference type="SMART" id="SM00420">
    <property type="entry name" value="HTH_DEOR"/>
    <property type="match status" value="1"/>
</dbReference>
<dbReference type="InterPro" id="IPR037171">
    <property type="entry name" value="NagB/RpiA_transferase-like"/>
</dbReference>
<dbReference type="SUPFAM" id="SSF46785">
    <property type="entry name" value="Winged helix' DNA-binding domain"/>
    <property type="match status" value="1"/>
</dbReference>
<dbReference type="GO" id="GO:0003677">
    <property type="term" value="F:DNA binding"/>
    <property type="evidence" value="ECO:0007669"/>
    <property type="project" value="UniProtKB-KW"/>
</dbReference>
<evidence type="ECO:0000256" key="2">
    <source>
        <dbReference type="ARBA" id="ARBA00023125"/>
    </source>
</evidence>
<dbReference type="InterPro" id="IPR050313">
    <property type="entry name" value="Carb_Metab_HTH_regulators"/>
</dbReference>
<keyword evidence="6" id="KW-1185">Reference proteome</keyword>
<dbReference type="PANTHER" id="PTHR30363">
    <property type="entry name" value="HTH-TYPE TRANSCRIPTIONAL REGULATOR SRLR-RELATED"/>
    <property type="match status" value="1"/>
</dbReference>
<dbReference type="SMART" id="SM01134">
    <property type="entry name" value="DeoRC"/>
    <property type="match status" value="1"/>
</dbReference>
<dbReference type="PROSITE" id="PS00894">
    <property type="entry name" value="HTH_DEOR_1"/>
    <property type="match status" value="1"/>
</dbReference>
<dbReference type="InterPro" id="IPR036390">
    <property type="entry name" value="WH_DNA-bd_sf"/>
</dbReference>
<dbReference type="InterPro" id="IPR036388">
    <property type="entry name" value="WH-like_DNA-bd_sf"/>
</dbReference>
<evidence type="ECO:0000256" key="1">
    <source>
        <dbReference type="ARBA" id="ARBA00023015"/>
    </source>
</evidence>